<protein>
    <submittedName>
        <fullName evidence="4">Methyl-accepting chemotaxis protein signaling domain protein</fullName>
    </submittedName>
</protein>
<evidence type="ECO:0000256" key="1">
    <source>
        <dbReference type="ARBA" id="ARBA00023224"/>
    </source>
</evidence>
<feature type="domain" description="Methyl-accepting transducer" evidence="3">
    <location>
        <begin position="214"/>
        <end position="427"/>
    </location>
</feature>
<dbReference type="InterPro" id="IPR012292">
    <property type="entry name" value="Globin/Proto"/>
</dbReference>
<dbReference type="RefSeq" id="WP_017551326.1">
    <property type="nucleotide sequence ID" value="NZ_CP025437.1"/>
</dbReference>
<dbReference type="PATRIC" id="fig|1398.22.peg.3583"/>
<dbReference type="Pfam" id="PF11563">
    <property type="entry name" value="Protoglobin"/>
    <property type="match status" value="1"/>
</dbReference>
<dbReference type="InterPro" id="IPR044398">
    <property type="entry name" value="Globin-sensor_dom"/>
</dbReference>
<dbReference type="Gene3D" id="1.10.490.10">
    <property type="entry name" value="Globins"/>
    <property type="match status" value="1"/>
</dbReference>
<dbReference type="InterPro" id="IPR009050">
    <property type="entry name" value="Globin-like_sf"/>
</dbReference>
<dbReference type="CDD" id="cd01068">
    <property type="entry name" value="globin_sensor"/>
    <property type="match status" value="1"/>
</dbReference>
<dbReference type="PANTHER" id="PTHR32089:SF112">
    <property type="entry name" value="LYSOZYME-LIKE PROTEIN-RELATED"/>
    <property type="match status" value="1"/>
</dbReference>
<dbReference type="GO" id="GO:0007165">
    <property type="term" value="P:signal transduction"/>
    <property type="evidence" value="ECO:0007669"/>
    <property type="project" value="UniProtKB-KW"/>
</dbReference>
<sequence length="432" mass="48196">MGLYYKLKSDKHSSVLENAEKMEVSIDLDQPGIPERLKLIHLTEEDLKIIKSAQPLVQKYIDKIVKAFYDAILQVQELRDIIEKHSTVERLQKTLRVHLIEMFQGNINKNFVEKRLQIASTHYRIGLEHGWYIGSFQNIQNVLNDILFQEIGRKEEVRIISAAISKILSFEQQIVLEAYENETIRRLNEQYQNGQHDLKEQMVQISEGLVALAEETQASVESLGFNLQKTDEMAIESSREASYAESSAAEGQKKLGILIRDVKMIATRTKEMMETIENLSDSSRQIEDVVLSVKEIADQTNLLALNSAIEAARAGEYGRGFSIVSQEIRKLSEETKKLAGQIQSMLSASGQYNLDVKNSLIQVDSAIHSGLGSAEEAGQSFQQITATVKQSKQTALTVQGHIAELVNTVKEIETASAGVAAAAEKLHNAAGI</sequence>
<evidence type="ECO:0000256" key="2">
    <source>
        <dbReference type="PROSITE-ProRule" id="PRU00284"/>
    </source>
</evidence>
<evidence type="ECO:0000313" key="4">
    <source>
        <dbReference type="EMBL" id="KWZ76909.1"/>
    </source>
</evidence>
<dbReference type="Gene3D" id="1.10.287.950">
    <property type="entry name" value="Methyl-accepting chemotaxis protein"/>
    <property type="match status" value="1"/>
</dbReference>
<name>A0A133KBL2_HEYCO</name>
<dbReference type="GO" id="GO:0019825">
    <property type="term" value="F:oxygen binding"/>
    <property type="evidence" value="ECO:0007669"/>
    <property type="project" value="InterPro"/>
</dbReference>
<dbReference type="PROSITE" id="PS50111">
    <property type="entry name" value="CHEMOTAXIS_TRANSDUC_2"/>
    <property type="match status" value="1"/>
</dbReference>
<gene>
    <name evidence="4" type="ORF">HMPREF3213_03576</name>
</gene>
<dbReference type="SMART" id="SM00283">
    <property type="entry name" value="MA"/>
    <property type="match status" value="1"/>
</dbReference>
<dbReference type="EMBL" id="LRPN01000184">
    <property type="protein sequence ID" value="KWZ76909.1"/>
    <property type="molecule type" value="Genomic_DNA"/>
</dbReference>
<comment type="caution">
    <text evidence="4">The sequence shown here is derived from an EMBL/GenBank/DDBJ whole genome shotgun (WGS) entry which is preliminary data.</text>
</comment>
<reference evidence="5" key="1">
    <citation type="submission" date="2016-01" db="EMBL/GenBank/DDBJ databases">
        <authorList>
            <person name="Mitreva M."/>
            <person name="Pepin K.H."/>
            <person name="Mihindukulasuriya K.A."/>
            <person name="Fulton R."/>
            <person name="Fronick C."/>
            <person name="O'Laughlin M."/>
            <person name="Miner T."/>
            <person name="Herter B."/>
            <person name="Rosa B.A."/>
            <person name="Cordes M."/>
            <person name="Tomlinson C."/>
            <person name="Wollam A."/>
            <person name="Palsikar V.B."/>
            <person name="Mardis E.R."/>
            <person name="Wilson R.K."/>
        </authorList>
    </citation>
    <scope>NUCLEOTIDE SEQUENCE [LARGE SCALE GENOMIC DNA]</scope>
    <source>
        <strain evidence="5">GED7749B</strain>
    </source>
</reference>
<dbReference type="InterPro" id="IPR004089">
    <property type="entry name" value="MCPsignal_dom"/>
</dbReference>
<dbReference type="AlphaFoldDB" id="A0A133KBL2"/>
<dbReference type="Proteomes" id="UP000070376">
    <property type="component" value="Unassembled WGS sequence"/>
</dbReference>
<dbReference type="Pfam" id="PF00015">
    <property type="entry name" value="MCPsignal"/>
    <property type="match status" value="1"/>
</dbReference>
<dbReference type="InterPro" id="IPR039379">
    <property type="entry name" value="Protoglobin_sensor_dom"/>
</dbReference>
<dbReference type="GO" id="GO:0016020">
    <property type="term" value="C:membrane"/>
    <property type="evidence" value="ECO:0007669"/>
    <property type="project" value="InterPro"/>
</dbReference>
<dbReference type="PANTHER" id="PTHR32089">
    <property type="entry name" value="METHYL-ACCEPTING CHEMOTAXIS PROTEIN MCPB"/>
    <property type="match status" value="1"/>
</dbReference>
<dbReference type="SUPFAM" id="SSF58104">
    <property type="entry name" value="Methyl-accepting chemotaxis protein (MCP) signaling domain"/>
    <property type="match status" value="1"/>
</dbReference>
<evidence type="ECO:0000259" key="3">
    <source>
        <dbReference type="PROSITE" id="PS50111"/>
    </source>
</evidence>
<dbReference type="SMR" id="A0A133KBL2"/>
<evidence type="ECO:0000313" key="5">
    <source>
        <dbReference type="Proteomes" id="UP000070376"/>
    </source>
</evidence>
<dbReference type="GeneID" id="93258915"/>
<organism evidence="4 5">
    <name type="scientific">Heyndrickxia coagulans</name>
    <name type="common">Weizmannia coagulans</name>
    <dbReference type="NCBI Taxonomy" id="1398"/>
    <lineage>
        <taxon>Bacteria</taxon>
        <taxon>Bacillati</taxon>
        <taxon>Bacillota</taxon>
        <taxon>Bacilli</taxon>
        <taxon>Bacillales</taxon>
        <taxon>Bacillaceae</taxon>
        <taxon>Heyndrickxia</taxon>
    </lineage>
</organism>
<keyword evidence="1 2" id="KW-0807">Transducer</keyword>
<dbReference type="SUPFAM" id="SSF46458">
    <property type="entry name" value="Globin-like"/>
    <property type="match status" value="1"/>
</dbReference>
<proteinExistence type="predicted"/>
<dbReference type="GO" id="GO:0020037">
    <property type="term" value="F:heme binding"/>
    <property type="evidence" value="ECO:0007669"/>
    <property type="project" value="InterPro"/>
</dbReference>
<accession>A0A133KBL2</accession>